<dbReference type="Pfam" id="PF00403">
    <property type="entry name" value="HMA"/>
    <property type="match status" value="1"/>
</dbReference>
<dbReference type="PROSITE" id="PS50846">
    <property type="entry name" value="HMA_2"/>
    <property type="match status" value="1"/>
</dbReference>
<evidence type="ECO:0000256" key="1">
    <source>
        <dbReference type="ARBA" id="ARBA00022723"/>
    </source>
</evidence>
<dbReference type="GO" id="GO:0046872">
    <property type="term" value="F:metal ion binding"/>
    <property type="evidence" value="ECO:0007669"/>
    <property type="project" value="UniProtKB-KW"/>
</dbReference>
<accession>A0A1D6G913</accession>
<dbReference type="SUPFAM" id="SSF55008">
    <property type="entry name" value="HMA, heavy metal-associated domain"/>
    <property type="match status" value="1"/>
</dbReference>
<evidence type="ECO:0000313" key="4">
    <source>
        <dbReference type="EMBL" id="AQK99627.1"/>
    </source>
</evidence>
<dbReference type="AlphaFoldDB" id="A0A1D6G913"/>
<dbReference type="PaxDb" id="4577-GRMZM2G036631_P01"/>
<gene>
    <name evidence="4" type="ORF">ZEAMMB73_Zm00001d012484</name>
</gene>
<feature type="region of interest" description="Disordered" evidence="2">
    <location>
        <begin position="52"/>
        <end position="77"/>
    </location>
</feature>
<name>A0A1D6G913_MAIZE</name>
<evidence type="ECO:0000256" key="2">
    <source>
        <dbReference type="SAM" id="MobiDB-lite"/>
    </source>
</evidence>
<dbReference type="InParanoid" id="A0A1D6G913"/>
<keyword evidence="1" id="KW-0479">Metal-binding</keyword>
<dbReference type="ExpressionAtlas" id="A0A1D6G913">
    <property type="expression patterns" value="baseline and differential"/>
</dbReference>
<dbReference type="CDD" id="cd00371">
    <property type="entry name" value="HMA"/>
    <property type="match status" value="1"/>
</dbReference>
<organism evidence="4">
    <name type="scientific">Zea mays</name>
    <name type="common">Maize</name>
    <dbReference type="NCBI Taxonomy" id="4577"/>
    <lineage>
        <taxon>Eukaryota</taxon>
        <taxon>Viridiplantae</taxon>
        <taxon>Streptophyta</taxon>
        <taxon>Embryophyta</taxon>
        <taxon>Tracheophyta</taxon>
        <taxon>Spermatophyta</taxon>
        <taxon>Magnoliopsida</taxon>
        <taxon>Liliopsida</taxon>
        <taxon>Poales</taxon>
        <taxon>Poaceae</taxon>
        <taxon>PACMAD clade</taxon>
        <taxon>Panicoideae</taxon>
        <taxon>Andropogonodae</taxon>
        <taxon>Andropogoneae</taxon>
        <taxon>Tripsacinae</taxon>
        <taxon>Zea</taxon>
    </lineage>
</organism>
<dbReference type="PANTHER" id="PTHR22814">
    <property type="entry name" value="COPPER TRANSPORT PROTEIN ATOX1-RELATED"/>
    <property type="match status" value="1"/>
</dbReference>
<feature type="domain" description="HMA" evidence="3">
    <location>
        <begin position="128"/>
        <end position="191"/>
    </location>
</feature>
<dbReference type="SMR" id="A0A1D6G913"/>
<dbReference type="STRING" id="4577.A0A1D6G913"/>
<dbReference type="EMBL" id="CM000784">
    <property type="protein sequence ID" value="AQK99627.1"/>
    <property type="molecule type" value="Genomic_DNA"/>
</dbReference>
<sequence>MTCLCQYADCSLYRSYPSIPRCDFADNFFFIPGIAAPVFAGVYTAHSLLSRGNEAPSDEGTNESDTVQEETKPPETGNCEKRKVRVQLYKLQEAESQASLLESCLKSLCTVGLLLGYSVLLLYSPETMAVVELKVGMHCERCIKAIKKAIKTIDDMESYRLETEINKVTVTGSVTPEEVVKALHKIGKTATCWTQD</sequence>
<proteinExistence type="predicted"/>
<protein>
    <submittedName>
        <fullName evidence="4">Heavy metal transport/detoxification superfamily protein</fullName>
    </submittedName>
</protein>
<feature type="compositionally biased region" description="Acidic residues" evidence="2">
    <location>
        <begin position="56"/>
        <end position="68"/>
    </location>
</feature>
<dbReference type="eggNOG" id="KOG1603">
    <property type="taxonomic scope" value="Eukaryota"/>
</dbReference>
<dbReference type="PANTHER" id="PTHR22814:SF304">
    <property type="entry name" value="HEAVY METAL TRANSPORT_DETOXIFICATION SUPERFAMILY PROTEIN"/>
    <property type="match status" value="1"/>
</dbReference>
<evidence type="ECO:0000259" key="3">
    <source>
        <dbReference type="PROSITE" id="PS50846"/>
    </source>
</evidence>
<dbReference type="InterPro" id="IPR006121">
    <property type="entry name" value="HMA_dom"/>
</dbReference>
<dbReference type="Gene3D" id="3.30.70.100">
    <property type="match status" value="1"/>
</dbReference>
<dbReference type="InterPro" id="IPR036163">
    <property type="entry name" value="HMA_dom_sf"/>
</dbReference>
<reference evidence="4" key="1">
    <citation type="submission" date="2015-12" db="EMBL/GenBank/DDBJ databases">
        <title>Update maize B73 reference genome by single molecule sequencing technologies.</title>
        <authorList>
            <consortium name="Maize Genome Sequencing Project"/>
            <person name="Ware D."/>
        </authorList>
    </citation>
    <scope>NUCLEOTIDE SEQUENCE</scope>
    <source>
        <tissue evidence="4">Seedling</tissue>
    </source>
</reference>